<keyword evidence="4" id="KW-1185">Reference proteome</keyword>
<proteinExistence type="predicted"/>
<protein>
    <submittedName>
        <fullName evidence="3">DUF1648 domain-containing protein</fullName>
    </submittedName>
</protein>
<sequence>MHGGHRAKGPDRNGTGGPPGTGGGAGTSRGGARWPGALLEAAPFVVGLAVTVAIFLGTRDKLGDRIATHFSGGGTADDWATTSSYPWVCLALFGGLALLFGLGTALPGASLAARSAWTATGWGTAGLLGYLLSAVLVVNAGAVADGTEARLPWVQLVAGLGAALLAAAAGALVRRLMPSAWRGPERGPLPGAAERLTLRPGERAGWSAHNTSAVLTGIGAGTFLLGAGLLAAGLVGAGLPLLLAGLLTFALSAVRVTVDRHGLTVAAGYLPWPRTRIALDQVATARAQHVRALEWGGWGYRVSPRGTGVILHSGEALVVRREDGRDFAVTTRDARTAAALLNTLAADGDGSPRPGGG</sequence>
<keyword evidence="2" id="KW-0472">Membrane</keyword>
<keyword evidence="2" id="KW-1133">Transmembrane helix</keyword>
<dbReference type="Proteomes" id="UP001183610">
    <property type="component" value="Unassembled WGS sequence"/>
</dbReference>
<feature type="transmembrane region" description="Helical" evidence="2">
    <location>
        <begin position="37"/>
        <end position="56"/>
    </location>
</feature>
<evidence type="ECO:0000256" key="1">
    <source>
        <dbReference type="SAM" id="MobiDB-lite"/>
    </source>
</evidence>
<feature type="transmembrane region" description="Helical" evidence="2">
    <location>
        <begin position="153"/>
        <end position="173"/>
    </location>
</feature>
<evidence type="ECO:0000256" key="2">
    <source>
        <dbReference type="SAM" id="Phobius"/>
    </source>
</evidence>
<evidence type="ECO:0000313" key="4">
    <source>
        <dbReference type="Proteomes" id="UP001183610"/>
    </source>
</evidence>
<feature type="compositionally biased region" description="Gly residues" evidence="1">
    <location>
        <begin position="14"/>
        <end position="29"/>
    </location>
</feature>
<keyword evidence="2" id="KW-0812">Transmembrane</keyword>
<dbReference type="EMBL" id="JAVRET010000061">
    <property type="protein sequence ID" value="MDT0411857.1"/>
    <property type="molecule type" value="Genomic_DNA"/>
</dbReference>
<name>A0ABU2R587_9ACTN</name>
<comment type="caution">
    <text evidence="3">The sequence shown here is derived from an EMBL/GenBank/DDBJ whole genome shotgun (WGS) entry which is preliminary data.</text>
</comment>
<organism evidence="3 4">
    <name type="scientific">Streptomyces evansiae</name>
    <dbReference type="NCBI Taxonomy" id="3075535"/>
    <lineage>
        <taxon>Bacteria</taxon>
        <taxon>Bacillati</taxon>
        <taxon>Actinomycetota</taxon>
        <taxon>Actinomycetes</taxon>
        <taxon>Kitasatosporales</taxon>
        <taxon>Streptomycetaceae</taxon>
        <taxon>Streptomyces</taxon>
    </lineage>
</organism>
<feature type="transmembrane region" description="Helical" evidence="2">
    <location>
        <begin position="119"/>
        <end position="141"/>
    </location>
</feature>
<feature type="region of interest" description="Disordered" evidence="1">
    <location>
        <begin position="1"/>
        <end position="30"/>
    </location>
</feature>
<accession>A0ABU2R587</accession>
<feature type="transmembrane region" description="Helical" evidence="2">
    <location>
        <begin position="85"/>
        <end position="107"/>
    </location>
</feature>
<gene>
    <name evidence="3" type="ORF">RM698_22770</name>
</gene>
<dbReference type="RefSeq" id="WP_010271810.1">
    <property type="nucleotide sequence ID" value="NZ_JAVRET010000061.1"/>
</dbReference>
<evidence type="ECO:0000313" key="3">
    <source>
        <dbReference type="EMBL" id="MDT0411857.1"/>
    </source>
</evidence>
<reference evidence="4" key="1">
    <citation type="submission" date="2023-07" db="EMBL/GenBank/DDBJ databases">
        <title>30 novel species of actinomycetes from the DSMZ collection.</title>
        <authorList>
            <person name="Nouioui I."/>
        </authorList>
    </citation>
    <scope>NUCLEOTIDE SEQUENCE [LARGE SCALE GENOMIC DNA]</scope>
    <source>
        <strain evidence="4">DSM 41979</strain>
    </source>
</reference>